<dbReference type="Pfam" id="PF00881">
    <property type="entry name" value="Nitroreductase"/>
    <property type="match status" value="1"/>
</dbReference>
<accession>A0A1I4NAL4</accession>
<dbReference type="OrthoDB" id="9810617at2"/>
<evidence type="ECO:0000256" key="3">
    <source>
        <dbReference type="ARBA" id="ARBA00023002"/>
    </source>
</evidence>
<dbReference type="Proteomes" id="UP000199520">
    <property type="component" value="Unassembled WGS sequence"/>
</dbReference>
<keyword evidence="6" id="KW-1185">Reference proteome</keyword>
<evidence type="ECO:0000256" key="2">
    <source>
        <dbReference type="ARBA" id="ARBA00022490"/>
    </source>
</evidence>
<keyword evidence="2" id="KW-0963">Cytoplasm</keyword>
<dbReference type="RefSeq" id="WP_090941317.1">
    <property type="nucleotide sequence ID" value="NZ_FOTS01000043.1"/>
</dbReference>
<comment type="subcellular location">
    <subcellularLocation>
        <location evidence="1">Cytoplasm</location>
    </subcellularLocation>
</comment>
<gene>
    <name evidence="5" type="ORF">SAMN04490355_104329</name>
</gene>
<organism evidence="5 6">
    <name type="scientific">Pelosinus propionicus DSM 13327</name>
    <dbReference type="NCBI Taxonomy" id="1123291"/>
    <lineage>
        <taxon>Bacteria</taxon>
        <taxon>Bacillati</taxon>
        <taxon>Bacillota</taxon>
        <taxon>Negativicutes</taxon>
        <taxon>Selenomonadales</taxon>
        <taxon>Sporomusaceae</taxon>
        <taxon>Pelosinus</taxon>
    </lineage>
</organism>
<evidence type="ECO:0000313" key="5">
    <source>
        <dbReference type="EMBL" id="SFM12574.1"/>
    </source>
</evidence>
<protein>
    <recommendedName>
        <fullName evidence="4">Nitroreductase domain-containing protein</fullName>
    </recommendedName>
</protein>
<dbReference type="STRING" id="1123291.SAMN04490355_104329"/>
<sequence>MSKDFYAALKARRSIYSISKEEIVSHEKIQEIIEAAVKHTPSAFNSQSTRILLLLGKQHDTLWDITKEALRKIVPENAFAPTEEKINSFKSGYGTVLFFEDETVIKDLQTQFALYKDNFPIWSHHASGMAQLVVWTGLEAEGLGASLQHYGGLIEEQVIQTWNVPTTWKLIAQLPFGKPTSAPGEKEFKPLDERIKVYK</sequence>
<keyword evidence="3" id="KW-0560">Oxidoreductase</keyword>
<feature type="domain" description="Nitroreductase" evidence="4">
    <location>
        <begin position="9"/>
        <end position="178"/>
    </location>
</feature>
<reference evidence="6" key="1">
    <citation type="submission" date="2016-10" db="EMBL/GenBank/DDBJ databases">
        <authorList>
            <person name="Varghese N."/>
            <person name="Submissions S."/>
        </authorList>
    </citation>
    <scope>NUCLEOTIDE SEQUENCE [LARGE SCALE GENOMIC DNA]</scope>
    <source>
        <strain evidence="6">DSM 13327</strain>
    </source>
</reference>
<dbReference type="GO" id="GO:0016491">
    <property type="term" value="F:oxidoreductase activity"/>
    <property type="evidence" value="ECO:0007669"/>
    <property type="project" value="UniProtKB-KW"/>
</dbReference>
<evidence type="ECO:0000259" key="4">
    <source>
        <dbReference type="Pfam" id="PF00881"/>
    </source>
</evidence>
<evidence type="ECO:0000256" key="1">
    <source>
        <dbReference type="ARBA" id="ARBA00004496"/>
    </source>
</evidence>
<dbReference type="AlphaFoldDB" id="A0A1I4NAL4"/>
<dbReference type="PANTHER" id="PTHR43035">
    <property type="entry name" value="FATTY ACID REPRESSION MUTANT PROTEIN 2-RELATED"/>
    <property type="match status" value="1"/>
</dbReference>
<dbReference type="SUPFAM" id="SSF55469">
    <property type="entry name" value="FMN-dependent nitroreductase-like"/>
    <property type="match status" value="1"/>
</dbReference>
<dbReference type="PANTHER" id="PTHR43035:SF1">
    <property type="entry name" value="FATTY ACID REPRESSION MUTANT PROTEIN 2-RELATED"/>
    <property type="match status" value="1"/>
</dbReference>
<proteinExistence type="predicted"/>
<name>A0A1I4NAL4_9FIRM</name>
<dbReference type="FunFam" id="3.40.109.10:FF:000001">
    <property type="entry name" value="Nitroreductase family"/>
    <property type="match status" value="1"/>
</dbReference>
<dbReference type="CDD" id="cd02140">
    <property type="entry name" value="Frm2-like"/>
    <property type="match status" value="1"/>
</dbReference>
<dbReference type="Gene3D" id="3.40.109.10">
    <property type="entry name" value="NADH Oxidase"/>
    <property type="match status" value="1"/>
</dbReference>
<dbReference type="GO" id="GO:0005737">
    <property type="term" value="C:cytoplasm"/>
    <property type="evidence" value="ECO:0007669"/>
    <property type="project" value="UniProtKB-SubCell"/>
</dbReference>
<dbReference type="InterPro" id="IPR029479">
    <property type="entry name" value="Nitroreductase"/>
</dbReference>
<dbReference type="GO" id="GO:0034599">
    <property type="term" value="P:cellular response to oxidative stress"/>
    <property type="evidence" value="ECO:0007669"/>
    <property type="project" value="InterPro"/>
</dbReference>
<dbReference type="EMBL" id="FOTS01000043">
    <property type="protein sequence ID" value="SFM12574.1"/>
    <property type="molecule type" value="Genomic_DNA"/>
</dbReference>
<dbReference type="InterPro" id="IPR000415">
    <property type="entry name" value="Nitroreductase-like"/>
</dbReference>
<evidence type="ECO:0000313" key="6">
    <source>
        <dbReference type="Proteomes" id="UP000199520"/>
    </source>
</evidence>
<dbReference type="InterPro" id="IPR033877">
    <property type="entry name" value="Frm2/Hbn1"/>
</dbReference>